<evidence type="ECO:0000313" key="3">
    <source>
        <dbReference type="Proteomes" id="UP001501427"/>
    </source>
</evidence>
<evidence type="ECO:0000256" key="1">
    <source>
        <dbReference type="SAM" id="MobiDB-lite"/>
    </source>
</evidence>
<gene>
    <name evidence="2" type="ORF">GCM10009546_02140</name>
</gene>
<sequence>MKVVSETLGHARSSFTADVYASVVPQVFKAAAEAAAVVVPRRVGPIGPPTRNQRLPRPKTRSRKPLVRGGGSGI</sequence>
<comment type="caution">
    <text evidence="2">The sequence shown here is derived from an EMBL/GenBank/DDBJ whole genome shotgun (WGS) entry which is preliminary data.</text>
</comment>
<accession>A0ABP3NJV4</accession>
<name>A0ABP3NJV4_9ACTN</name>
<dbReference type="EMBL" id="BAAAHD010000001">
    <property type="protein sequence ID" value="GAA0543659.1"/>
    <property type="molecule type" value="Genomic_DNA"/>
</dbReference>
<evidence type="ECO:0008006" key="4">
    <source>
        <dbReference type="Google" id="ProtNLM"/>
    </source>
</evidence>
<feature type="region of interest" description="Disordered" evidence="1">
    <location>
        <begin position="42"/>
        <end position="74"/>
    </location>
</feature>
<reference evidence="3" key="1">
    <citation type="journal article" date="2019" name="Int. J. Syst. Evol. Microbiol.">
        <title>The Global Catalogue of Microorganisms (GCM) 10K type strain sequencing project: providing services to taxonomists for standard genome sequencing and annotation.</title>
        <authorList>
            <consortium name="The Broad Institute Genomics Platform"/>
            <consortium name="The Broad Institute Genome Sequencing Center for Infectious Disease"/>
            <person name="Wu L."/>
            <person name="Ma J."/>
        </authorList>
    </citation>
    <scope>NUCLEOTIDE SEQUENCE [LARGE SCALE GENOMIC DNA]</scope>
    <source>
        <strain evidence="3">JCM 10667</strain>
    </source>
</reference>
<protein>
    <recommendedName>
        <fullName evidence="4">Tyr recombinase domain-containing protein</fullName>
    </recommendedName>
</protein>
<feature type="compositionally biased region" description="Basic residues" evidence="1">
    <location>
        <begin position="54"/>
        <end position="66"/>
    </location>
</feature>
<evidence type="ECO:0000313" key="2">
    <source>
        <dbReference type="EMBL" id="GAA0543659.1"/>
    </source>
</evidence>
<keyword evidence="3" id="KW-1185">Reference proteome</keyword>
<dbReference type="Proteomes" id="UP001501427">
    <property type="component" value="Unassembled WGS sequence"/>
</dbReference>
<organism evidence="2 3">
    <name type="scientific">Actinomadura livida</name>
    <dbReference type="NCBI Taxonomy" id="79909"/>
    <lineage>
        <taxon>Bacteria</taxon>
        <taxon>Bacillati</taxon>
        <taxon>Actinomycetota</taxon>
        <taxon>Actinomycetes</taxon>
        <taxon>Streptosporangiales</taxon>
        <taxon>Thermomonosporaceae</taxon>
        <taxon>Actinomadura</taxon>
    </lineage>
</organism>
<proteinExistence type="predicted"/>